<protein>
    <submittedName>
        <fullName evidence="3">VPLPA-CTERM sorting domain-containing protein</fullName>
    </submittedName>
</protein>
<feature type="chain" id="PRO_5029556392" evidence="2">
    <location>
        <begin position="23"/>
        <end position="213"/>
    </location>
</feature>
<keyword evidence="4" id="KW-1185">Reference proteome</keyword>
<keyword evidence="1" id="KW-0812">Transmembrane</keyword>
<name>A0A7M3T6I0_9RHOB</name>
<evidence type="ECO:0000256" key="2">
    <source>
        <dbReference type="SAM" id="SignalP"/>
    </source>
</evidence>
<keyword evidence="2" id="KW-0732">Signal</keyword>
<feature type="signal peptide" evidence="2">
    <location>
        <begin position="1"/>
        <end position="22"/>
    </location>
</feature>
<proteinExistence type="predicted"/>
<keyword evidence="1" id="KW-1133">Transmembrane helix</keyword>
<dbReference type="Proteomes" id="UP000503336">
    <property type="component" value="Chromosome"/>
</dbReference>
<organism evidence="3 4">
    <name type="scientific">Pikeienuella piscinae</name>
    <dbReference type="NCBI Taxonomy" id="2748098"/>
    <lineage>
        <taxon>Bacteria</taxon>
        <taxon>Pseudomonadati</taxon>
        <taxon>Pseudomonadota</taxon>
        <taxon>Alphaproteobacteria</taxon>
        <taxon>Rhodobacterales</taxon>
        <taxon>Paracoccaceae</taxon>
        <taxon>Pikeienuella</taxon>
    </lineage>
</organism>
<sequence length="213" mass="21513">MKLNLLALAAAGVLAISSAASAATTGFTVGVTEGGGNRDLVDGTTLIADAASPNGSKDLGTIGAGDVFGLYGRIVSAIDRYKFGFTATSGFEVNFDFDGYYTDGGNTFVANSGLVKESGSAQKGVIFSLQDANGDELFSTGTLLTNITSGNAFLFGAGAGDYFLVVDGSQGPNRNGAALYDLNISAVPVPAALPLLLTGIAGLGFMSRRRKAA</sequence>
<dbReference type="InterPro" id="IPR013424">
    <property type="entry name" value="Ice-binding_C"/>
</dbReference>
<dbReference type="RefSeq" id="WP_165102846.1">
    <property type="nucleotide sequence ID" value="NZ_CP049056.1"/>
</dbReference>
<evidence type="ECO:0000256" key="1">
    <source>
        <dbReference type="SAM" id="Phobius"/>
    </source>
</evidence>
<evidence type="ECO:0000313" key="4">
    <source>
        <dbReference type="Proteomes" id="UP000503336"/>
    </source>
</evidence>
<gene>
    <name evidence="3" type="ORF">G5B40_20445</name>
</gene>
<dbReference type="InterPro" id="IPR022472">
    <property type="entry name" value="VPLPA-CTERM"/>
</dbReference>
<dbReference type="NCBIfam" id="TIGR03370">
    <property type="entry name" value="VPLPA-CTERM"/>
    <property type="match status" value="1"/>
</dbReference>
<evidence type="ECO:0000313" key="3">
    <source>
        <dbReference type="EMBL" id="QIE57611.1"/>
    </source>
</evidence>
<dbReference type="AlphaFoldDB" id="A0A7M3T6I0"/>
<feature type="transmembrane region" description="Helical" evidence="1">
    <location>
        <begin position="187"/>
        <end position="206"/>
    </location>
</feature>
<dbReference type="NCBIfam" id="TIGR02595">
    <property type="entry name" value="PEP_CTERM"/>
    <property type="match status" value="1"/>
</dbReference>
<keyword evidence="1" id="KW-0472">Membrane</keyword>
<accession>A0A7M3T6I0</accession>
<dbReference type="KEGG" id="hdh:G5B40_20445"/>
<reference evidence="3 4" key="1">
    <citation type="submission" date="2020-02" db="EMBL/GenBank/DDBJ databases">
        <title>complete genome sequence of Rhodobacteraceae bacterium.</title>
        <authorList>
            <person name="Park J."/>
            <person name="Kim Y.-S."/>
            <person name="Kim K.-H."/>
        </authorList>
    </citation>
    <scope>NUCLEOTIDE SEQUENCE [LARGE SCALE GENOMIC DNA]</scope>
    <source>
        <strain evidence="3 4">RR4-56</strain>
    </source>
</reference>
<dbReference type="EMBL" id="CP049056">
    <property type="protein sequence ID" value="QIE57611.1"/>
    <property type="molecule type" value="Genomic_DNA"/>
</dbReference>